<comment type="subcellular location">
    <subcellularLocation>
        <location evidence="1">Cell outer membrane</location>
    </subcellularLocation>
</comment>
<dbReference type="RefSeq" id="WP_015281049.1">
    <property type="nucleotide sequence ID" value="NC_019940.1"/>
</dbReference>
<keyword evidence="3" id="KW-0998">Cell outer membrane</keyword>
<sequence>MSKPTNALRAAQFVAPVLLAVGMAAPLMASADMMEHFWSAAEPQTAWVTNYGECWQSKDGPTDLQPCVTVVVPEEFTVRLNFEFDKYQLQNVVNDNELRRLDGYIADVKATPANEYLTVVGHTDAKGSYEYNDALGQRRANTVRDYIISQGVPASQVAPAESLGERDMLPEYSPYALEQRRVVIKSDG</sequence>
<dbReference type="SUPFAM" id="SSF103088">
    <property type="entry name" value="OmpA-like"/>
    <property type="match status" value="1"/>
</dbReference>
<keyword evidence="2 4" id="KW-0472">Membrane</keyword>
<dbReference type="InterPro" id="IPR006665">
    <property type="entry name" value="OmpA-like"/>
</dbReference>
<protein>
    <submittedName>
        <fullName evidence="7">Outer membrane protein/peptidoglycan-associated (Lipo)protein</fullName>
    </submittedName>
</protein>
<feature type="domain" description="OmpA-like" evidence="6">
    <location>
        <begin position="68"/>
        <end position="188"/>
    </location>
</feature>
<dbReference type="InterPro" id="IPR006664">
    <property type="entry name" value="OMP_bac"/>
</dbReference>
<evidence type="ECO:0000256" key="4">
    <source>
        <dbReference type="PROSITE-ProRule" id="PRU00473"/>
    </source>
</evidence>
<name>L0GZV4_9GAMM</name>
<reference evidence="7 8" key="1">
    <citation type="submission" date="2011-09" db="EMBL/GenBank/DDBJ databases">
        <title>Complete sequence of chromosome of Thioflavicoccus mobilis 8321.</title>
        <authorList>
            <consortium name="US DOE Joint Genome Institute"/>
            <person name="Lucas S."/>
            <person name="Han J."/>
            <person name="Lapidus A."/>
            <person name="Cheng J.-F."/>
            <person name="Goodwin L."/>
            <person name="Pitluck S."/>
            <person name="Peters L."/>
            <person name="Ovchinnikova G."/>
            <person name="Lu M."/>
            <person name="Detter J.C."/>
            <person name="Han C."/>
            <person name="Tapia R."/>
            <person name="Land M."/>
            <person name="Hauser L."/>
            <person name="Kyrpides N."/>
            <person name="Ivanova N."/>
            <person name="Pagani I."/>
            <person name="Vogl K."/>
            <person name="Liu Z."/>
            <person name="Imhoff J."/>
            <person name="Thiel V."/>
            <person name="Frigaard N.-U."/>
            <person name="Bryant D."/>
            <person name="Woyke T."/>
        </authorList>
    </citation>
    <scope>NUCLEOTIDE SEQUENCE [LARGE SCALE GENOMIC DNA]</scope>
    <source>
        <strain evidence="7 8">8321</strain>
    </source>
</reference>
<organism evidence="7 8">
    <name type="scientific">Thioflavicoccus mobilis 8321</name>
    <dbReference type="NCBI Taxonomy" id="765912"/>
    <lineage>
        <taxon>Bacteria</taxon>
        <taxon>Pseudomonadati</taxon>
        <taxon>Pseudomonadota</taxon>
        <taxon>Gammaproteobacteria</taxon>
        <taxon>Chromatiales</taxon>
        <taxon>Chromatiaceae</taxon>
        <taxon>Thioflavicoccus</taxon>
    </lineage>
</organism>
<dbReference type="Pfam" id="PF00691">
    <property type="entry name" value="OmpA"/>
    <property type="match status" value="1"/>
</dbReference>
<keyword evidence="5" id="KW-0732">Signal</keyword>
<dbReference type="PROSITE" id="PS51123">
    <property type="entry name" value="OMPA_2"/>
    <property type="match status" value="1"/>
</dbReference>
<dbReference type="eggNOG" id="COG2885">
    <property type="taxonomic scope" value="Bacteria"/>
</dbReference>
<evidence type="ECO:0000256" key="2">
    <source>
        <dbReference type="ARBA" id="ARBA00023136"/>
    </source>
</evidence>
<accession>L0GZV4</accession>
<dbReference type="InterPro" id="IPR050330">
    <property type="entry name" value="Bact_OuterMem_StrucFunc"/>
</dbReference>
<feature type="chain" id="PRO_5003943173" evidence="5">
    <location>
        <begin position="32"/>
        <end position="188"/>
    </location>
</feature>
<dbReference type="OrthoDB" id="9805832at2"/>
<evidence type="ECO:0000313" key="8">
    <source>
        <dbReference type="Proteomes" id="UP000010816"/>
    </source>
</evidence>
<dbReference type="STRING" id="765912.Thimo_2161"/>
<dbReference type="PRINTS" id="PR01021">
    <property type="entry name" value="OMPADOMAIN"/>
</dbReference>
<dbReference type="Gene3D" id="3.30.1330.60">
    <property type="entry name" value="OmpA-like domain"/>
    <property type="match status" value="1"/>
</dbReference>
<dbReference type="PANTHER" id="PTHR30329">
    <property type="entry name" value="STATOR ELEMENT OF FLAGELLAR MOTOR COMPLEX"/>
    <property type="match status" value="1"/>
</dbReference>
<gene>
    <name evidence="7" type="ORF">Thimo_2161</name>
</gene>
<dbReference type="Proteomes" id="UP000010816">
    <property type="component" value="Chromosome"/>
</dbReference>
<dbReference type="PANTHER" id="PTHR30329:SF21">
    <property type="entry name" value="LIPOPROTEIN YIAD-RELATED"/>
    <property type="match status" value="1"/>
</dbReference>
<evidence type="ECO:0000259" key="6">
    <source>
        <dbReference type="PROSITE" id="PS51123"/>
    </source>
</evidence>
<dbReference type="HOGENOM" id="CLU_1439531_0_0_6"/>
<evidence type="ECO:0000313" key="7">
    <source>
        <dbReference type="EMBL" id="AGA90910.1"/>
    </source>
</evidence>
<keyword evidence="8" id="KW-1185">Reference proteome</keyword>
<evidence type="ECO:0000256" key="3">
    <source>
        <dbReference type="ARBA" id="ARBA00023237"/>
    </source>
</evidence>
<proteinExistence type="predicted"/>
<feature type="signal peptide" evidence="5">
    <location>
        <begin position="1"/>
        <end position="31"/>
    </location>
</feature>
<evidence type="ECO:0000256" key="1">
    <source>
        <dbReference type="ARBA" id="ARBA00004442"/>
    </source>
</evidence>
<dbReference type="CDD" id="cd07185">
    <property type="entry name" value="OmpA_C-like"/>
    <property type="match status" value="1"/>
</dbReference>
<dbReference type="InterPro" id="IPR036737">
    <property type="entry name" value="OmpA-like_sf"/>
</dbReference>
<dbReference type="AlphaFoldDB" id="L0GZV4"/>
<evidence type="ECO:0000256" key="5">
    <source>
        <dbReference type="SAM" id="SignalP"/>
    </source>
</evidence>
<dbReference type="GO" id="GO:0009279">
    <property type="term" value="C:cell outer membrane"/>
    <property type="evidence" value="ECO:0007669"/>
    <property type="project" value="UniProtKB-SubCell"/>
</dbReference>
<dbReference type="KEGG" id="tmb:Thimo_2161"/>
<dbReference type="EMBL" id="CP003051">
    <property type="protein sequence ID" value="AGA90910.1"/>
    <property type="molecule type" value="Genomic_DNA"/>
</dbReference>